<proteinExistence type="predicted"/>
<comment type="caution">
    <text evidence="1">The sequence shown here is derived from an EMBL/GenBank/DDBJ whole genome shotgun (WGS) entry which is preliminary data.</text>
</comment>
<name>A0ABV1WEK6_9ACTN</name>
<evidence type="ECO:0000313" key="1">
    <source>
        <dbReference type="EMBL" id="MER6982624.1"/>
    </source>
</evidence>
<evidence type="ECO:0000313" key="2">
    <source>
        <dbReference type="Proteomes" id="UP001458415"/>
    </source>
</evidence>
<dbReference type="EMBL" id="JBEPCU010001094">
    <property type="protein sequence ID" value="MER6982624.1"/>
    <property type="molecule type" value="Genomic_DNA"/>
</dbReference>
<keyword evidence="1" id="KW-0067">ATP-binding</keyword>
<feature type="non-terminal residue" evidence="1">
    <location>
        <position position="29"/>
    </location>
</feature>
<reference evidence="1 2" key="1">
    <citation type="submission" date="2024-06" db="EMBL/GenBank/DDBJ databases">
        <title>The Natural Products Discovery Center: Release of the First 8490 Sequenced Strains for Exploring Actinobacteria Biosynthetic Diversity.</title>
        <authorList>
            <person name="Kalkreuter E."/>
            <person name="Kautsar S.A."/>
            <person name="Yang D."/>
            <person name="Bader C.D."/>
            <person name="Teijaro C.N."/>
            <person name="Fluegel L."/>
            <person name="Davis C.M."/>
            <person name="Simpson J.R."/>
            <person name="Lauterbach L."/>
            <person name="Steele A.D."/>
            <person name="Gui C."/>
            <person name="Meng S."/>
            <person name="Li G."/>
            <person name="Viehrig K."/>
            <person name="Ye F."/>
            <person name="Su P."/>
            <person name="Kiefer A.F."/>
            <person name="Nichols A."/>
            <person name="Cepeda A.J."/>
            <person name="Yan W."/>
            <person name="Fan B."/>
            <person name="Jiang Y."/>
            <person name="Adhikari A."/>
            <person name="Zheng C.-J."/>
            <person name="Schuster L."/>
            <person name="Cowan T.M."/>
            <person name="Smanski M.J."/>
            <person name="Chevrette M.G."/>
            <person name="De Carvalho L.P.S."/>
            <person name="Shen B."/>
        </authorList>
    </citation>
    <scope>NUCLEOTIDE SEQUENCE [LARGE SCALE GENOMIC DNA]</scope>
    <source>
        <strain evidence="1 2">NPDC000634</strain>
    </source>
</reference>
<dbReference type="GO" id="GO:0005524">
    <property type="term" value="F:ATP binding"/>
    <property type="evidence" value="ECO:0007669"/>
    <property type="project" value="UniProtKB-KW"/>
</dbReference>
<keyword evidence="2" id="KW-1185">Reference proteome</keyword>
<sequence length="29" mass="2560">MKQSAVKTLGVAALGAAFAAAGAGAANAA</sequence>
<protein>
    <submittedName>
        <fullName evidence="1">ATP-binding protein</fullName>
    </submittedName>
</protein>
<organism evidence="1 2">
    <name type="scientific">Streptomyces carpinensis</name>
    <dbReference type="NCBI Taxonomy" id="66369"/>
    <lineage>
        <taxon>Bacteria</taxon>
        <taxon>Bacillati</taxon>
        <taxon>Actinomycetota</taxon>
        <taxon>Actinomycetes</taxon>
        <taxon>Kitasatosporales</taxon>
        <taxon>Streptomycetaceae</taxon>
        <taxon>Streptomyces</taxon>
    </lineage>
</organism>
<accession>A0ABV1WEK6</accession>
<dbReference type="Proteomes" id="UP001458415">
    <property type="component" value="Unassembled WGS sequence"/>
</dbReference>
<gene>
    <name evidence="1" type="ORF">ABT317_38105</name>
</gene>
<keyword evidence="1" id="KW-0547">Nucleotide-binding</keyword>